<name>A0AA88RA73_9ASTE</name>
<keyword evidence="4" id="KW-1185">Reference proteome</keyword>
<comment type="caution">
    <text evidence="3">The sequence shown here is derived from an EMBL/GenBank/DDBJ whole genome shotgun (WGS) entry which is preliminary data.</text>
</comment>
<dbReference type="Pfam" id="PF02672">
    <property type="entry name" value="CP12"/>
    <property type="match status" value="1"/>
</dbReference>
<dbReference type="EMBL" id="JAVXUO010001427">
    <property type="protein sequence ID" value="KAK2982388.1"/>
    <property type="molecule type" value="Genomic_DNA"/>
</dbReference>
<feature type="disulfide bond" evidence="1">
    <location>
        <begin position="71"/>
        <end position="81"/>
    </location>
</feature>
<keyword evidence="1" id="KW-1015">Disulfide bond</keyword>
<accession>A0AA88RA73</accession>
<dbReference type="AlphaFoldDB" id="A0AA88RA73"/>
<dbReference type="PANTHER" id="PTHR33921">
    <property type="entry name" value="CALVIN CYCLE PROTEIN CP12-2, CHLOROPLASTIC"/>
    <property type="match status" value="1"/>
</dbReference>
<feature type="disulfide bond" evidence="1">
    <location>
        <begin position="113"/>
        <end position="122"/>
    </location>
</feature>
<sequence>MTSLISLSNVKPNPTVSLNAREVRPAATSLYVGVKAMGGGGGGAKFKGTQMREKKLAEMIESKVVEATEACGGDNKDSDGCRVAWDEVEEISQAKAHLRQKLEREEDPLESFCQGHPYTDECLVNYD</sequence>
<reference evidence="3" key="1">
    <citation type="submission" date="2022-12" db="EMBL/GenBank/DDBJ databases">
        <title>Draft genome assemblies for two species of Escallonia (Escalloniales).</title>
        <authorList>
            <person name="Chanderbali A."/>
            <person name="Dervinis C."/>
            <person name="Anghel I."/>
            <person name="Soltis D."/>
            <person name="Soltis P."/>
            <person name="Zapata F."/>
        </authorList>
    </citation>
    <scope>NUCLEOTIDE SEQUENCE</scope>
    <source>
        <strain evidence="3">UCBG92.1500</strain>
        <tissue evidence="3">Leaf</tissue>
    </source>
</reference>
<evidence type="ECO:0000313" key="3">
    <source>
        <dbReference type="EMBL" id="KAK2982388.1"/>
    </source>
</evidence>
<feature type="domain" description="CP12" evidence="2">
    <location>
        <begin position="56"/>
        <end position="127"/>
    </location>
</feature>
<dbReference type="SMART" id="SM01093">
    <property type="entry name" value="CP12"/>
    <property type="match status" value="1"/>
</dbReference>
<dbReference type="GO" id="GO:0009507">
    <property type="term" value="C:chloroplast"/>
    <property type="evidence" value="ECO:0007669"/>
    <property type="project" value="TreeGrafter"/>
</dbReference>
<dbReference type="PANTHER" id="PTHR33921:SF16">
    <property type="entry name" value="CALVIN CYCLE PROTEIN CP12-3, CHLOROPLASTIC"/>
    <property type="match status" value="1"/>
</dbReference>
<organism evidence="3 4">
    <name type="scientific">Escallonia rubra</name>
    <dbReference type="NCBI Taxonomy" id="112253"/>
    <lineage>
        <taxon>Eukaryota</taxon>
        <taxon>Viridiplantae</taxon>
        <taxon>Streptophyta</taxon>
        <taxon>Embryophyta</taxon>
        <taxon>Tracheophyta</taxon>
        <taxon>Spermatophyta</taxon>
        <taxon>Magnoliopsida</taxon>
        <taxon>eudicotyledons</taxon>
        <taxon>Gunneridae</taxon>
        <taxon>Pentapetalae</taxon>
        <taxon>asterids</taxon>
        <taxon>campanulids</taxon>
        <taxon>Escalloniales</taxon>
        <taxon>Escalloniaceae</taxon>
        <taxon>Escallonia</taxon>
    </lineage>
</organism>
<dbReference type="InterPro" id="IPR003823">
    <property type="entry name" value="CP12_dom"/>
</dbReference>
<protein>
    <recommendedName>
        <fullName evidence="2">CP12 domain-containing protein</fullName>
    </recommendedName>
</protein>
<gene>
    <name evidence="3" type="ORF">RJ640_026231</name>
</gene>
<evidence type="ECO:0000256" key="1">
    <source>
        <dbReference type="PIRSR" id="PIRSR639314-50"/>
    </source>
</evidence>
<dbReference type="GO" id="GO:0080153">
    <property type="term" value="P:negative regulation of reductive pentose-phosphate cycle"/>
    <property type="evidence" value="ECO:0007669"/>
    <property type="project" value="TreeGrafter"/>
</dbReference>
<dbReference type="InterPro" id="IPR039314">
    <property type="entry name" value="CP12-like"/>
</dbReference>
<evidence type="ECO:0000259" key="2">
    <source>
        <dbReference type="SMART" id="SM01093"/>
    </source>
</evidence>
<evidence type="ECO:0000313" key="4">
    <source>
        <dbReference type="Proteomes" id="UP001187471"/>
    </source>
</evidence>
<dbReference type="Proteomes" id="UP001187471">
    <property type="component" value="Unassembled WGS sequence"/>
</dbReference>
<proteinExistence type="predicted"/>